<proteinExistence type="predicted"/>
<gene>
    <name evidence="1" type="ORF">BKA00_001133</name>
</gene>
<dbReference type="AlphaFoldDB" id="A0A7X0KXK0"/>
<dbReference type="EMBL" id="JACHMQ010000001">
    <property type="protein sequence ID" value="MBB6394219.1"/>
    <property type="molecule type" value="Genomic_DNA"/>
</dbReference>
<comment type="caution">
    <text evidence="1">The sequence shown here is derived from an EMBL/GenBank/DDBJ whole genome shotgun (WGS) entry which is preliminary data.</text>
</comment>
<reference evidence="1 2" key="1">
    <citation type="submission" date="2020-08" db="EMBL/GenBank/DDBJ databases">
        <title>Sequencing the genomes of 1000 actinobacteria strains.</title>
        <authorList>
            <person name="Klenk H.-P."/>
        </authorList>
    </citation>
    <scope>NUCLEOTIDE SEQUENCE [LARGE SCALE GENOMIC DNA]</scope>
    <source>
        <strain evidence="1 2">DSM 43675</strain>
    </source>
</reference>
<evidence type="ECO:0000313" key="1">
    <source>
        <dbReference type="EMBL" id="MBB6394219.1"/>
    </source>
</evidence>
<dbReference type="Proteomes" id="UP000546324">
    <property type="component" value="Unassembled WGS sequence"/>
</dbReference>
<name>A0A7X0KXK0_9ACTN</name>
<organism evidence="1 2">
    <name type="scientific">Actinomadura coerulea</name>
    <dbReference type="NCBI Taxonomy" id="46159"/>
    <lineage>
        <taxon>Bacteria</taxon>
        <taxon>Bacillati</taxon>
        <taxon>Actinomycetota</taxon>
        <taxon>Actinomycetes</taxon>
        <taxon>Streptosporangiales</taxon>
        <taxon>Thermomonosporaceae</taxon>
        <taxon>Actinomadura</taxon>
    </lineage>
</organism>
<protein>
    <submittedName>
        <fullName evidence="1">Uncharacterized protein</fullName>
    </submittedName>
</protein>
<dbReference type="RefSeq" id="WP_185023906.1">
    <property type="nucleotide sequence ID" value="NZ_JACHMQ010000001.1"/>
</dbReference>
<evidence type="ECO:0000313" key="2">
    <source>
        <dbReference type="Proteomes" id="UP000546324"/>
    </source>
</evidence>
<accession>A0A7X0KXK0</accession>
<keyword evidence="2" id="KW-1185">Reference proteome</keyword>
<sequence>MPLSPGDGRLLGQVARRAHLPSLAPAEDHTLRHLTTRVARSLHDARSAIGARRFLAGRAKRDAGQAAAQFVADFREWGVSSGLPQLLHHLTSHNDRMFEVGVADVLSDWVGFGARVADLGRAAEVIPSAVVADLPASIRKIEKALQEEVRYRAAALSAGQAVRNCEVRRMLVEMPVERLKEATRDRLRIGPLTDSGITTVQAVL</sequence>